<comment type="caution">
    <text evidence="3">The sequence shown here is derived from an EMBL/GenBank/DDBJ whole genome shotgun (WGS) entry which is preliminary data.</text>
</comment>
<dbReference type="Pfam" id="PF07786">
    <property type="entry name" value="HGSNAT_cat"/>
    <property type="match status" value="1"/>
</dbReference>
<dbReference type="AlphaFoldDB" id="A0A0E2AVA5"/>
<evidence type="ECO:0000256" key="1">
    <source>
        <dbReference type="SAM" id="Phobius"/>
    </source>
</evidence>
<feature type="transmembrane region" description="Helical" evidence="1">
    <location>
        <begin position="60"/>
        <end position="81"/>
    </location>
</feature>
<dbReference type="PANTHER" id="PTHR30590">
    <property type="entry name" value="INNER MEMBRANE PROTEIN"/>
    <property type="match status" value="1"/>
</dbReference>
<proteinExistence type="predicted"/>
<dbReference type="PATRIC" id="fig|997883.3.peg.426"/>
<dbReference type="EMBL" id="AGXN01000004">
    <property type="protein sequence ID" value="EIY99949.1"/>
    <property type="molecule type" value="Genomic_DNA"/>
</dbReference>
<reference evidence="3 4" key="1">
    <citation type="submission" date="2012-02" db="EMBL/GenBank/DDBJ databases">
        <title>The Genome Sequence of Bacteroides fragilis CL07T12C05.</title>
        <authorList>
            <consortium name="The Broad Institute Genome Sequencing Platform"/>
            <person name="Earl A."/>
            <person name="Ward D."/>
            <person name="Feldgarden M."/>
            <person name="Gevers D."/>
            <person name="Zitomersky N.L."/>
            <person name="Coyne M.J."/>
            <person name="Comstock L.E."/>
            <person name="Young S.K."/>
            <person name="Zeng Q."/>
            <person name="Gargeya S."/>
            <person name="Fitzgerald M."/>
            <person name="Haas B."/>
            <person name="Abouelleil A."/>
            <person name="Alvarado L."/>
            <person name="Arachchi H.M."/>
            <person name="Berlin A."/>
            <person name="Chapman S.B."/>
            <person name="Gearin G."/>
            <person name="Goldberg J."/>
            <person name="Griggs A."/>
            <person name="Gujja S."/>
            <person name="Hansen M."/>
            <person name="Heiman D."/>
            <person name="Howarth C."/>
            <person name="Larimer J."/>
            <person name="Lui A."/>
            <person name="MacDonald P.J.P."/>
            <person name="McCowen C."/>
            <person name="Montmayeur A."/>
            <person name="Murphy C."/>
            <person name="Neiman D."/>
            <person name="Pearson M."/>
            <person name="Priest M."/>
            <person name="Roberts A."/>
            <person name="Saif S."/>
            <person name="Shea T."/>
            <person name="Sisk P."/>
            <person name="Stolte C."/>
            <person name="Sykes S."/>
            <person name="Wortman J."/>
            <person name="Nusbaum C."/>
            <person name="Birren B."/>
        </authorList>
    </citation>
    <scope>NUCLEOTIDE SEQUENCE [LARGE SCALE GENOMIC DNA]</scope>
    <source>
        <strain evidence="3 4">CL07T12C05</strain>
    </source>
</reference>
<dbReference type="InterPro" id="IPR012429">
    <property type="entry name" value="HGSNAT_cat"/>
</dbReference>
<feature type="domain" description="Heparan-alpha-glucosaminide N-acetyltransferase catalytic" evidence="2">
    <location>
        <begin position="12"/>
        <end position="111"/>
    </location>
</feature>
<keyword evidence="1" id="KW-1133">Transmembrane helix</keyword>
<dbReference type="HOGENOM" id="CLU_137355_0_0_10"/>
<organism evidence="3 4">
    <name type="scientific">Bacteroides fragilis CL07T12C05</name>
    <dbReference type="NCBI Taxonomy" id="997883"/>
    <lineage>
        <taxon>Bacteria</taxon>
        <taxon>Pseudomonadati</taxon>
        <taxon>Bacteroidota</taxon>
        <taxon>Bacteroidia</taxon>
        <taxon>Bacteroidales</taxon>
        <taxon>Bacteroidaceae</taxon>
        <taxon>Bacteroides</taxon>
    </lineage>
</organism>
<feature type="transmembrane region" description="Helical" evidence="1">
    <location>
        <begin position="102"/>
        <end position="124"/>
    </location>
</feature>
<accession>A0A0E2AVA5</accession>
<evidence type="ECO:0000313" key="3">
    <source>
        <dbReference type="EMBL" id="EIY99949.1"/>
    </source>
</evidence>
<protein>
    <recommendedName>
        <fullName evidence="2">Heparan-alpha-glucosaminide N-acetyltransferase catalytic domain-containing protein</fullName>
    </recommendedName>
</protein>
<dbReference type="PANTHER" id="PTHR30590:SF2">
    <property type="entry name" value="INNER MEMBRANE PROTEIN"/>
    <property type="match status" value="1"/>
</dbReference>
<dbReference type="Proteomes" id="UP000003879">
    <property type="component" value="Unassembled WGS sequence"/>
</dbReference>
<keyword evidence="1" id="KW-0812">Transmembrane</keyword>
<sequence length="135" mass="15529">MTHTQTITPKKRINSIDALRGFALIGIMLLHCMERFDLTLAPVVESPFWQAIDTAVYDSLYFLFSGKSYAMFSLLFGLSFFMQMESQAAKGVDFRGRFLWRLALLFLFGYINGLVYMGEFFYGLCRIRSLLDSSL</sequence>
<evidence type="ECO:0000259" key="2">
    <source>
        <dbReference type="Pfam" id="PF07786"/>
    </source>
</evidence>
<name>A0A0E2AVA5_BACFG</name>
<gene>
    <name evidence="3" type="ORF">HMPREF1056_00406</name>
</gene>
<evidence type="ECO:0000313" key="4">
    <source>
        <dbReference type="Proteomes" id="UP000003879"/>
    </source>
</evidence>
<keyword evidence="1" id="KW-0472">Membrane</keyword>
<dbReference type="InterPro" id="IPR052529">
    <property type="entry name" value="Bact_Transport_Assoc"/>
</dbReference>